<comment type="caution">
    <text evidence="2">The sequence shown here is derived from an EMBL/GenBank/DDBJ whole genome shotgun (WGS) entry which is preliminary data.</text>
</comment>
<gene>
    <name evidence="2" type="ORF">GCM10010347_64620</name>
</gene>
<accession>A0ABQ3F5A3</accession>
<name>A0ABQ3F5A3_9ACTN</name>
<sequence length="715" mass="77110">MSAVAAPTAVLPRPRTELSVPAGPVPERAAGHPLSLGRDTRARLGGAVRLLLDLADLDGAPDAVRLAVLVLASRTPSETGVVEIRTSELGRWLGLSASYTASNVVPGLRRSGVVSVETAEGEYGQDDGLKCRVLPLWAAQGMAGHPLNLAKKELATLLRLLEAVMGPGWTHRDGSVTPAGLIGTRTGRGAARDRLALLLLVLEARETGRVRQCGGTVDTKRGRAAATVARLLGCTASAGERVLERLEDRELVLRVRQRTGSGLANRSRLMVPAVAAAHGRTVADDFREHRAEARKPEFSDPDVAAGPVETPNMKTESQVCGVLLADETAVAEPDVAAALHTDHPHLATPVIPLQPTGGFSGEGRGGNHDLPDRACMREDGVPLRGEQPKKSPSISREKPGREPVAGAPVKVVDSTGQRRQQRGRVPLPPEKLRVVLAPVDLVWARLDRPAARRQVEAAALSELTRVEGFAGRTDAPQVLADRLVRRLDEQLRTQRPITDPVGWLLARGLPQRQQCGDARCDDRILLDSSQDCPRCEDRQADRRAQRHAVAAAVDTAMPGASEAERRAAADRQLHQDVTAQAWIREHRWAQIREQQAAAKAHRAEAAAAQQAFEILAAPMAPAVLPAPRPAVVPAPGPEPAAVNDDQQLVLEDLTREQVLDWRDRAAADRQLVFDHIDRYGELSAQRLFTRAFVAQVRRRASLGHLDLGYTTWGQA</sequence>
<proteinExistence type="predicted"/>
<protein>
    <submittedName>
        <fullName evidence="2">Uncharacterized protein</fullName>
    </submittedName>
</protein>
<feature type="region of interest" description="Disordered" evidence="1">
    <location>
        <begin position="292"/>
        <end position="311"/>
    </location>
</feature>
<feature type="compositionally biased region" description="Basic and acidic residues" evidence="1">
    <location>
        <begin position="365"/>
        <end position="401"/>
    </location>
</feature>
<reference evidence="3" key="1">
    <citation type="journal article" date="2019" name="Int. J. Syst. Evol. Microbiol.">
        <title>The Global Catalogue of Microorganisms (GCM) 10K type strain sequencing project: providing services to taxonomists for standard genome sequencing and annotation.</title>
        <authorList>
            <consortium name="The Broad Institute Genomics Platform"/>
            <consortium name="The Broad Institute Genome Sequencing Center for Infectious Disease"/>
            <person name="Wu L."/>
            <person name="Ma J."/>
        </authorList>
    </citation>
    <scope>NUCLEOTIDE SEQUENCE [LARGE SCALE GENOMIC DNA]</scope>
    <source>
        <strain evidence="3">JCM 4738</strain>
    </source>
</reference>
<dbReference type="Proteomes" id="UP000642673">
    <property type="component" value="Unassembled WGS sequence"/>
</dbReference>
<organism evidence="2 3">
    <name type="scientific">Streptomyces cirratus</name>
    <dbReference type="NCBI Taxonomy" id="68187"/>
    <lineage>
        <taxon>Bacteria</taxon>
        <taxon>Bacillati</taxon>
        <taxon>Actinomycetota</taxon>
        <taxon>Actinomycetes</taxon>
        <taxon>Kitasatosporales</taxon>
        <taxon>Streptomycetaceae</taxon>
        <taxon>Streptomyces</taxon>
    </lineage>
</organism>
<evidence type="ECO:0000313" key="3">
    <source>
        <dbReference type="Proteomes" id="UP000642673"/>
    </source>
</evidence>
<feature type="region of interest" description="Disordered" evidence="1">
    <location>
        <begin position="347"/>
        <end position="424"/>
    </location>
</feature>
<keyword evidence="3" id="KW-1185">Reference proteome</keyword>
<evidence type="ECO:0000256" key="1">
    <source>
        <dbReference type="SAM" id="MobiDB-lite"/>
    </source>
</evidence>
<dbReference type="EMBL" id="BMVP01000026">
    <property type="protein sequence ID" value="GHB84724.1"/>
    <property type="molecule type" value="Genomic_DNA"/>
</dbReference>
<evidence type="ECO:0000313" key="2">
    <source>
        <dbReference type="EMBL" id="GHB84724.1"/>
    </source>
</evidence>